<dbReference type="InterPro" id="IPR019787">
    <property type="entry name" value="Znf_PHD-finger"/>
</dbReference>
<dbReference type="Pfam" id="PF00628">
    <property type="entry name" value="PHD"/>
    <property type="match status" value="1"/>
</dbReference>
<dbReference type="SUPFAM" id="SSF57903">
    <property type="entry name" value="FYVE/PHD zinc finger"/>
    <property type="match status" value="1"/>
</dbReference>
<evidence type="ECO:0000313" key="7">
    <source>
        <dbReference type="EMBL" id="CBN73787.1"/>
    </source>
</evidence>
<feature type="region of interest" description="Disordered" evidence="5">
    <location>
        <begin position="304"/>
        <end position="323"/>
    </location>
</feature>
<evidence type="ECO:0000256" key="2">
    <source>
        <dbReference type="ARBA" id="ARBA00022771"/>
    </source>
</evidence>
<dbReference type="OrthoDB" id="1712045at2759"/>
<dbReference type="GO" id="GO:0008270">
    <property type="term" value="F:zinc ion binding"/>
    <property type="evidence" value="ECO:0007669"/>
    <property type="project" value="UniProtKB-KW"/>
</dbReference>
<dbReference type="Proteomes" id="UP000002630">
    <property type="component" value="Linkage Group LG06"/>
</dbReference>
<dbReference type="EMBL" id="FN649731">
    <property type="protein sequence ID" value="CBN73787.1"/>
    <property type="molecule type" value="Genomic_DNA"/>
</dbReference>
<dbReference type="SMART" id="SM00249">
    <property type="entry name" value="PHD"/>
    <property type="match status" value="1"/>
</dbReference>
<evidence type="ECO:0000259" key="6">
    <source>
        <dbReference type="PROSITE" id="PS50016"/>
    </source>
</evidence>
<dbReference type="InterPro" id="IPR013083">
    <property type="entry name" value="Znf_RING/FYVE/PHD"/>
</dbReference>
<dbReference type="PROSITE" id="PS50016">
    <property type="entry name" value="ZF_PHD_2"/>
    <property type="match status" value="1"/>
</dbReference>
<dbReference type="Gene3D" id="3.30.40.10">
    <property type="entry name" value="Zinc/RING finger domain, C3HC4 (zinc finger)"/>
    <property type="match status" value="1"/>
</dbReference>
<dbReference type="STRING" id="2880.D8LS03"/>
<feature type="domain" description="PHD-type" evidence="6">
    <location>
        <begin position="395"/>
        <end position="475"/>
    </location>
</feature>
<keyword evidence="8" id="KW-1185">Reference proteome</keyword>
<keyword evidence="1" id="KW-0479">Metal-binding</keyword>
<dbReference type="InterPro" id="IPR011011">
    <property type="entry name" value="Znf_FYVE_PHD"/>
</dbReference>
<keyword evidence="2 4" id="KW-0863">Zinc-finger</keyword>
<evidence type="ECO:0000313" key="8">
    <source>
        <dbReference type="Proteomes" id="UP000002630"/>
    </source>
</evidence>
<gene>
    <name evidence="7" type="ORF">Esi_0007_0057</name>
</gene>
<protein>
    <recommendedName>
        <fullName evidence="6">PHD-type domain-containing protein</fullName>
    </recommendedName>
</protein>
<sequence>MGAVPIDRKIVAKPTDLFVCRFKEGYEENISLARLRQLGASFSFTRAPITAAAFTSAVSGGLANQGPGGGRRFEGPVKPGAQRILDAMSMSSLWNHKMRGGVGPSAKGETVVSASIHDDAELTVHEALRLLKSMKEQGREIGVSFWESPERKCLNECTLPLPPSVLAQLAEEDAAAAAAAAAASGSGSGSGTGLTKGRVGCGKQGLQKQHPGGVVPVWPKIPGGWAEPRHCHTAPLVVWATGPSRARVRAKGEFVDHCSAAMLGSSHFPPGAELMLMDGFLHGTGVLEKHAVFQRYRRRPWAQLSPEDAPGLQGPAKLPPGATTRLQWKKDGAAVGTAPWTAALDSTTNEERKTSTPEIPTTTTAANATRAPPPGATATAGMQQQQQQQQQGPHFRACIVCQRPGTDSNGAAVDGPAPPCLPQARGPAAAGPLLLCSTCPAAFHLSCLRPRLRKMPEGTGEGGSAKWSCAYCHAMGRVVGGDADGACGAVRLMESLRQGMHGTVRVNAMRTLRYNALG</sequence>
<evidence type="ECO:0000256" key="1">
    <source>
        <dbReference type="ARBA" id="ARBA00022723"/>
    </source>
</evidence>
<dbReference type="EMBL" id="FN648926">
    <property type="protein sequence ID" value="CBN73787.1"/>
    <property type="molecule type" value="Genomic_DNA"/>
</dbReference>
<feature type="compositionally biased region" description="Gly residues" evidence="5">
    <location>
        <begin position="186"/>
        <end position="203"/>
    </location>
</feature>
<evidence type="ECO:0000256" key="3">
    <source>
        <dbReference type="ARBA" id="ARBA00022833"/>
    </source>
</evidence>
<dbReference type="InParanoid" id="D8LS03"/>
<evidence type="ECO:0000256" key="5">
    <source>
        <dbReference type="SAM" id="MobiDB-lite"/>
    </source>
</evidence>
<feature type="compositionally biased region" description="Low complexity" evidence="5">
    <location>
        <begin position="356"/>
        <end position="391"/>
    </location>
</feature>
<evidence type="ECO:0000256" key="4">
    <source>
        <dbReference type="PROSITE-ProRule" id="PRU00146"/>
    </source>
</evidence>
<name>D8LS03_ECTSI</name>
<proteinExistence type="predicted"/>
<dbReference type="PROSITE" id="PS01359">
    <property type="entry name" value="ZF_PHD_1"/>
    <property type="match status" value="1"/>
</dbReference>
<dbReference type="AlphaFoldDB" id="D8LS03"/>
<dbReference type="InterPro" id="IPR019786">
    <property type="entry name" value="Zinc_finger_PHD-type_CS"/>
</dbReference>
<accession>D8LS03</accession>
<organism evidence="7 8">
    <name type="scientific">Ectocarpus siliculosus</name>
    <name type="common">Brown alga</name>
    <name type="synonym">Conferva siliculosa</name>
    <dbReference type="NCBI Taxonomy" id="2880"/>
    <lineage>
        <taxon>Eukaryota</taxon>
        <taxon>Sar</taxon>
        <taxon>Stramenopiles</taxon>
        <taxon>Ochrophyta</taxon>
        <taxon>PX clade</taxon>
        <taxon>Phaeophyceae</taxon>
        <taxon>Ectocarpales</taxon>
        <taxon>Ectocarpaceae</taxon>
        <taxon>Ectocarpus</taxon>
    </lineage>
</organism>
<feature type="region of interest" description="Disordered" evidence="5">
    <location>
        <begin position="339"/>
        <end position="391"/>
    </location>
</feature>
<dbReference type="InterPro" id="IPR001965">
    <property type="entry name" value="Znf_PHD"/>
</dbReference>
<keyword evidence="3" id="KW-0862">Zinc</keyword>
<reference evidence="7 8" key="1">
    <citation type="journal article" date="2010" name="Nature">
        <title>The Ectocarpus genome and the independent evolution of multicellularity in brown algae.</title>
        <authorList>
            <person name="Cock J.M."/>
            <person name="Sterck L."/>
            <person name="Rouze P."/>
            <person name="Scornet D."/>
            <person name="Allen A.E."/>
            <person name="Amoutzias G."/>
            <person name="Anthouard V."/>
            <person name="Artiguenave F."/>
            <person name="Aury J.M."/>
            <person name="Badger J.H."/>
            <person name="Beszteri B."/>
            <person name="Billiau K."/>
            <person name="Bonnet E."/>
            <person name="Bothwell J.H."/>
            <person name="Bowler C."/>
            <person name="Boyen C."/>
            <person name="Brownlee C."/>
            <person name="Carrano C.J."/>
            <person name="Charrier B."/>
            <person name="Cho G.Y."/>
            <person name="Coelho S.M."/>
            <person name="Collen J."/>
            <person name="Corre E."/>
            <person name="Da Silva C."/>
            <person name="Delage L."/>
            <person name="Delaroque N."/>
            <person name="Dittami S.M."/>
            <person name="Doulbeau S."/>
            <person name="Elias M."/>
            <person name="Farnham G."/>
            <person name="Gachon C.M."/>
            <person name="Gschloessl B."/>
            <person name="Heesch S."/>
            <person name="Jabbari K."/>
            <person name="Jubin C."/>
            <person name="Kawai H."/>
            <person name="Kimura K."/>
            <person name="Kloareg B."/>
            <person name="Kupper F.C."/>
            <person name="Lang D."/>
            <person name="Le Bail A."/>
            <person name="Leblanc C."/>
            <person name="Lerouge P."/>
            <person name="Lohr M."/>
            <person name="Lopez P.J."/>
            <person name="Martens C."/>
            <person name="Maumus F."/>
            <person name="Michel G."/>
            <person name="Miranda-Saavedra D."/>
            <person name="Morales J."/>
            <person name="Moreau H."/>
            <person name="Motomura T."/>
            <person name="Nagasato C."/>
            <person name="Napoli C.A."/>
            <person name="Nelson D.R."/>
            <person name="Nyvall-Collen P."/>
            <person name="Peters A.F."/>
            <person name="Pommier C."/>
            <person name="Potin P."/>
            <person name="Poulain J."/>
            <person name="Quesneville H."/>
            <person name="Read B."/>
            <person name="Rensing S.A."/>
            <person name="Ritter A."/>
            <person name="Rousvoal S."/>
            <person name="Samanta M."/>
            <person name="Samson G."/>
            <person name="Schroeder D.C."/>
            <person name="Segurens B."/>
            <person name="Strittmatter M."/>
            <person name="Tonon T."/>
            <person name="Tregear J.W."/>
            <person name="Valentin K."/>
            <person name="von Dassow P."/>
            <person name="Yamagishi T."/>
            <person name="Van de Peer Y."/>
            <person name="Wincker P."/>
        </authorList>
    </citation>
    <scope>NUCLEOTIDE SEQUENCE [LARGE SCALE GENOMIC DNA]</scope>
    <source>
        <strain evidence="8">Ec32 / CCAP1310/4</strain>
    </source>
</reference>
<feature type="region of interest" description="Disordered" evidence="5">
    <location>
        <begin position="183"/>
        <end position="207"/>
    </location>
</feature>